<keyword evidence="4 8" id="KW-0808">Transferase</keyword>
<dbReference type="OrthoDB" id="9815856at2"/>
<accession>W0AF80</accession>
<dbReference type="eggNOG" id="COG0007">
    <property type="taxonomic scope" value="Bacteria"/>
</dbReference>
<evidence type="ECO:0000256" key="1">
    <source>
        <dbReference type="ARBA" id="ARBA00005879"/>
    </source>
</evidence>
<dbReference type="InterPro" id="IPR006366">
    <property type="entry name" value="CobA/CysG_C"/>
</dbReference>
<evidence type="ECO:0000256" key="7">
    <source>
        <dbReference type="ARBA" id="ARBA00025705"/>
    </source>
</evidence>
<evidence type="ECO:0000259" key="9">
    <source>
        <dbReference type="Pfam" id="PF00590"/>
    </source>
</evidence>
<evidence type="ECO:0000256" key="6">
    <source>
        <dbReference type="ARBA" id="ARBA00023244"/>
    </source>
</evidence>
<dbReference type="CDD" id="cd11642">
    <property type="entry name" value="SUMT"/>
    <property type="match status" value="1"/>
</dbReference>
<dbReference type="PROSITE" id="PS00840">
    <property type="entry name" value="SUMT_2"/>
    <property type="match status" value="1"/>
</dbReference>
<evidence type="ECO:0000313" key="11">
    <source>
        <dbReference type="Proteomes" id="UP000018851"/>
    </source>
</evidence>
<dbReference type="Pfam" id="PF00590">
    <property type="entry name" value="TP_methylase"/>
    <property type="match status" value="1"/>
</dbReference>
<dbReference type="InterPro" id="IPR035996">
    <property type="entry name" value="4pyrrol_Methylase_sf"/>
</dbReference>
<evidence type="ECO:0000256" key="8">
    <source>
        <dbReference type="RuleBase" id="RU003960"/>
    </source>
</evidence>
<dbReference type="InterPro" id="IPR050161">
    <property type="entry name" value="Siro_Cobalamin_biosynth"/>
</dbReference>
<evidence type="ECO:0000256" key="3">
    <source>
        <dbReference type="ARBA" id="ARBA00022603"/>
    </source>
</evidence>
<dbReference type="PATRIC" id="fig|1123269.5.peg.4827"/>
<dbReference type="Proteomes" id="UP000018851">
    <property type="component" value="Chromosome"/>
</dbReference>
<dbReference type="Gene3D" id="3.40.1010.10">
    <property type="entry name" value="Cobalt-precorrin-4 Transmethylase, Domain 1"/>
    <property type="match status" value="1"/>
</dbReference>
<keyword evidence="5" id="KW-0949">S-adenosyl-L-methionine</keyword>
<dbReference type="InterPro" id="IPR014777">
    <property type="entry name" value="4pyrrole_Mease_sub1"/>
</dbReference>
<dbReference type="KEGG" id="ssan:NX02_24635"/>
<comment type="pathway">
    <text evidence="7">Porphyrin-containing compound metabolism; siroheme biosynthesis; precorrin-2 from uroporphyrinogen III: step 1/1.</text>
</comment>
<evidence type="ECO:0000313" key="10">
    <source>
        <dbReference type="EMBL" id="AHE56534.1"/>
    </source>
</evidence>
<dbReference type="GO" id="GO:0004851">
    <property type="term" value="F:uroporphyrin-III C-methyltransferase activity"/>
    <property type="evidence" value="ECO:0007669"/>
    <property type="project" value="UniProtKB-EC"/>
</dbReference>
<dbReference type="GO" id="GO:0032259">
    <property type="term" value="P:methylation"/>
    <property type="evidence" value="ECO:0007669"/>
    <property type="project" value="UniProtKB-KW"/>
</dbReference>
<dbReference type="InterPro" id="IPR003043">
    <property type="entry name" value="Uropor_MeTrfase_CS"/>
</dbReference>
<evidence type="ECO:0000256" key="5">
    <source>
        <dbReference type="ARBA" id="ARBA00022691"/>
    </source>
</evidence>
<dbReference type="Gene3D" id="3.30.950.10">
    <property type="entry name" value="Methyltransferase, Cobalt-precorrin-4 Transmethylase, Domain 2"/>
    <property type="match status" value="1"/>
</dbReference>
<organism evidence="10 11">
    <name type="scientific">Sphingomonas sanxanigenens DSM 19645 = NX02</name>
    <dbReference type="NCBI Taxonomy" id="1123269"/>
    <lineage>
        <taxon>Bacteria</taxon>
        <taxon>Pseudomonadati</taxon>
        <taxon>Pseudomonadota</taxon>
        <taxon>Alphaproteobacteria</taxon>
        <taxon>Sphingomonadales</taxon>
        <taxon>Sphingomonadaceae</taxon>
        <taxon>Sphingomonas</taxon>
    </lineage>
</organism>
<dbReference type="UniPathway" id="UPA00262">
    <property type="reaction ID" value="UER00211"/>
</dbReference>
<dbReference type="InterPro" id="IPR000878">
    <property type="entry name" value="4pyrrol_Mease"/>
</dbReference>
<name>W0AF80_9SPHN</name>
<dbReference type="HOGENOM" id="CLU_011276_7_0_5"/>
<comment type="similarity">
    <text evidence="1 8">Belongs to the precorrin methyltransferase family.</text>
</comment>
<feature type="domain" description="Tetrapyrrole methylase" evidence="9">
    <location>
        <begin position="11"/>
        <end position="219"/>
    </location>
</feature>
<keyword evidence="6" id="KW-0627">Porphyrin biosynthesis</keyword>
<protein>
    <recommendedName>
        <fullName evidence="2">uroporphyrinogen-III C-methyltransferase</fullName>
        <ecNumber evidence="2">2.1.1.107</ecNumber>
    </recommendedName>
</protein>
<gene>
    <name evidence="10" type="ORF">NX02_24635</name>
</gene>
<dbReference type="NCBIfam" id="NF004790">
    <property type="entry name" value="PRK06136.1"/>
    <property type="match status" value="1"/>
</dbReference>
<dbReference type="EC" id="2.1.1.107" evidence="2"/>
<dbReference type="GO" id="GO:0019354">
    <property type="term" value="P:siroheme biosynthetic process"/>
    <property type="evidence" value="ECO:0007669"/>
    <property type="project" value="UniProtKB-UniPathway"/>
</dbReference>
<dbReference type="AlphaFoldDB" id="W0AF80"/>
<dbReference type="FunFam" id="3.40.1010.10:FF:000001">
    <property type="entry name" value="Siroheme synthase"/>
    <property type="match status" value="1"/>
</dbReference>
<dbReference type="NCBIfam" id="TIGR01469">
    <property type="entry name" value="cobA_cysG_Cterm"/>
    <property type="match status" value="1"/>
</dbReference>
<evidence type="ECO:0000256" key="2">
    <source>
        <dbReference type="ARBA" id="ARBA00012162"/>
    </source>
</evidence>
<dbReference type="InterPro" id="IPR014776">
    <property type="entry name" value="4pyrrole_Mease_sub2"/>
</dbReference>
<dbReference type="STRING" id="1123269.NX02_24635"/>
<dbReference type="SUPFAM" id="SSF53790">
    <property type="entry name" value="Tetrapyrrole methylase"/>
    <property type="match status" value="1"/>
</dbReference>
<dbReference type="PANTHER" id="PTHR45790">
    <property type="entry name" value="SIROHEME SYNTHASE-RELATED"/>
    <property type="match status" value="1"/>
</dbReference>
<evidence type="ECO:0000256" key="4">
    <source>
        <dbReference type="ARBA" id="ARBA00022679"/>
    </source>
</evidence>
<proteinExistence type="inferred from homology"/>
<sequence length="264" mass="27577">MVDPLIACGDVWLVGAGPGDPDLLTRKAEKLIRAASVVFYDALVGPGVLDLVPDYVRRVAVGKRSGRHSKEQGSINDLLVEAALAGERVVRLKGGDPSIFGRSMEEMAALTDHGVRVRICPGITAASAAAAAAGVSLTLRGFARRLQFVTAHARAGETLDLDWQALADPGATLAVYMGRAAAPEIARALIAHGMAADTPALVVINASLPDELMLRTRLDLLPFAVETIADEAPALLLIGQAVAGAGEAKRDHSRIAADGDVAWR</sequence>
<dbReference type="EMBL" id="CP006644">
    <property type="protein sequence ID" value="AHE56534.1"/>
    <property type="molecule type" value="Genomic_DNA"/>
</dbReference>
<dbReference type="RefSeq" id="WP_025294642.1">
    <property type="nucleotide sequence ID" value="NZ_CP006644.1"/>
</dbReference>
<reference evidence="10 11" key="1">
    <citation type="submission" date="2013-07" db="EMBL/GenBank/DDBJ databases">
        <title>Completed genome of Sphingomonas sanxanigenens NX02.</title>
        <authorList>
            <person name="Ma T."/>
            <person name="Huang H."/>
            <person name="Wu M."/>
            <person name="Li X."/>
            <person name="Li G."/>
        </authorList>
    </citation>
    <scope>NUCLEOTIDE SEQUENCE [LARGE SCALE GENOMIC DNA]</scope>
    <source>
        <strain evidence="10 11">NX02</strain>
    </source>
</reference>
<dbReference type="PANTHER" id="PTHR45790:SF3">
    <property type="entry name" value="S-ADENOSYL-L-METHIONINE-DEPENDENT UROPORPHYRINOGEN III METHYLTRANSFERASE, CHLOROPLASTIC"/>
    <property type="match status" value="1"/>
</dbReference>
<keyword evidence="11" id="KW-1185">Reference proteome</keyword>
<keyword evidence="3 8" id="KW-0489">Methyltransferase</keyword>